<reference evidence="1 2" key="1">
    <citation type="submission" date="2020-08" db="EMBL/GenBank/DDBJ databases">
        <authorList>
            <person name="Koutsovoulos G."/>
            <person name="Danchin GJ E."/>
        </authorList>
    </citation>
    <scope>NUCLEOTIDE SEQUENCE [LARGE SCALE GENOMIC DNA]</scope>
</reference>
<comment type="caution">
    <text evidence="1">The sequence shown here is derived from an EMBL/GenBank/DDBJ whole genome shotgun (WGS) entry which is preliminary data.</text>
</comment>
<dbReference type="EMBL" id="CAJEWN010000297">
    <property type="protein sequence ID" value="CAD2177415.1"/>
    <property type="molecule type" value="Genomic_DNA"/>
</dbReference>
<organism evidence="1 2">
    <name type="scientific">Meloidogyne enterolobii</name>
    <name type="common">Root-knot nematode worm</name>
    <name type="synonym">Meloidogyne mayaguensis</name>
    <dbReference type="NCBI Taxonomy" id="390850"/>
    <lineage>
        <taxon>Eukaryota</taxon>
        <taxon>Metazoa</taxon>
        <taxon>Ecdysozoa</taxon>
        <taxon>Nematoda</taxon>
        <taxon>Chromadorea</taxon>
        <taxon>Rhabditida</taxon>
        <taxon>Tylenchina</taxon>
        <taxon>Tylenchomorpha</taxon>
        <taxon>Tylenchoidea</taxon>
        <taxon>Meloidogynidae</taxon>
        <taxon>Meloidogyninae</taxon>
        <taxon>Meloidogyne</taxon>
    </lineage>
</organism>
<dbReference type="AlphaFoldDB" id="A0A6V7VR80"/>
<name>A0A6V7VR80_MELEN</name>
<sequence>MNFNYLTFTLLITIIFKYLFAINNINIPNTLNNPIKNISFFEEKDDKKISALMLDVFLPGWRECIDWKKGSPSLQCVPFPSERPVKCSKEIWNKAMGDIEKENLKIVS</sequence>
<evidence type="ECO:0000313" key="1">
    <source>
        <dbReference type="EMBL" id="CAD2177415.1"/>
    </source>
</evidence>
<accession>A0A6V7VR80</accession>
<protein>
    <submittedName>
        <fullName evidence="1">Uncharacterized protein</fullName>
    </submittedName>
</protein>
<evidence type="ECO:0000313" key="2">
    <source>
        <dbReference type="Proteomes" id="UP000580250"/>
    </source>
</evidence>
<dbReference type="OrthoDB" id="5884354at2759"/>
<gene>
    <name evidence="1" type="ORF">MENT_LOCUS29288</name>
</gene>
<dbReference type="Proteomes" id="UP000580250">
    <property type="component" value="Unassembled WGS sequence"/>
</dbReference>
<proteinExistence type="predicted"/>